<dbReference type="InterPro" id="IPR010123">
    <property type="entry name" value="PHA_synth_III_E"/>
</dbReference>
<reference evidence="4" key="1">
    <citation type="submission" date="2021-02" db="EMBL/GenBank/DDBJ databases">
        <title>Metagenome analyses of Stigonema ocellatum DSM 106950, Chlorogloea purpurea SAG 13.99 and Gomphosphaeria aponina DSM 107014.</title>
        <authorList>
            <person name="Marter P."/>
            <person name="Huang S."/>
        </authorList>
    </citation>
    <scope>NUCLEOTIDE SEQUENCE</scope>
    <source>
        <strain evidence="4">JP213</strain>
    </source>
</reference>
<comment type="caution">
    <text evidence="4">The sequence shown here is derived from an EMBL/GenBank/DDBJ whole genome shotgun (WGS) entry which is preliminary data.</text>
</comment>
<comment type="pathway">
    <text evidence="1">Biopolymer metabolism; poly-(R)-3-hydroxybutanoate biosynthesis.</text>
</comment>
<evidence type="ECO:0000256" key="3">
    <source>
        <dbReference type="ARBA" id="ARBA00022752"/>
    </source>
</evidence>
<keyword evidence="3" id="KW-0583">PHB biosynthesis</keyword>
<dbReference type="NCBIfam" id="TIGR01834">
    <property type="entry name" value="PHA_synth_III_E"/>
    <property type="match status" value="1"/>
</dbReference>
<evidence type="ECO:0000256" key="2">
    <source>
        <dbReference type="ARBA" id="ARBA00019066"/>
    </source>
</evidence>
<gene>
    <name evidence="4" type="primary">phaE</name>
    <name evidence="4" type="ORF">DSM107014_04095</name>
</gene>
<protein>
    <recommendedName>
        <fullName evidence="2">Poly(3-hydroxyalkanoate) polymerase subunit PhaE</fullName>
    </recommendedName>
</protein>
<dbReference type="AlphaFoldDB" id="A0A941JSN4"/>
<evidence type="ECO:0000256" key="1">
    <source>
        <dbReference type="ARBA" id="ARBA00004683"/>
    </source>
</evidence>
<dbReference type="EMBL" id="JADQBC010000019">
    <property type="protein sequence ID" value="MBR8827082.1"/>
    <property type="molecule type" value="Genomic_DNA"/>
</dbReference>
<evidence type="ECO:0000313" key="5">
    <source>
        <dbReference type="Proteomes" id="UP000767446"/>
    </source>
</evidence>
<sequence>MEKEPSSSSEMTNHLIDTWVQTGIEIQKSWFDQMCILQTGEMIEDVWRLEEHQEILSRFLKLSFKAGKEILPNFEAGEGWQQVMSKYTEQMRERLREFSARTSQTTQDTAQLWQLYMKETQELSQNWTTAMESFFKLMSKTGKGTAAPWIELNNLYWNLLYGKTPLMQSPRLGLNRDFHGKALRAFEAWTNLYRASLNYQLVLGEVQIRAFEQLIAELVALAEKGEKVQDWQQFQRLWSRVADEVFEVELAAENNLKIRGHFLNALNTYRLCGQELMELWLKTMNLPLRSEVDEVHQNIYHLRKEVKMLKQALAKYEAQEQLTLELFKEVQSLKQVIVQSEVSPN</sequence>
<organism evidence="4 5">
    <name type="scientific">Gomphosphaeria aponina SAG 52.96 = DSM 107014</name>
    <dbReference type="NCBI Taxonomy" id="1521640"/>
    <lineage>
        <taxon>Bacteria</taxon>
        <taxon>Bacillati</taxon>
        <taxon>Cyanobacteriota</taxon>
        <taxon>Cyanophyceae</taxon>
        <taxon>Oscillatoriophycideae</taxon>
        <taxon>Chroococcales</taxon>
        <taxon>Gomphosphaeriaceae</taxon>
        <taxon>Gomphosphaeria</taxon>
    </lineage>
</organism>
<name>A0A941JSN4_9CHRO</name>
<dbReference type="Pfam" id="PF09712">
    <property type="entry name" value="PHA_synth_III_E"/>
    <property type="match status" value="1"/>
</dbReference>
<accession>A0A941JSN4</accession>
<dbReference type="GO" id="GO:0042619">
    <property type="term" value="P:poly-hydroxybutyrate biosynthetic process"/>
    <property type="evidence" value="ECO:0007669"/>
    <property type="project" value="UniProtKB-KW"/>
</dbReference>
<dbReference type="Proteomes" id="UP000767446">
    <property type="component" value="Unassembled WGS sequence"/>
</dbReference>
<proteinExistence type="predicted"/>
<evidence type="ECO:0000313" key="4">
    <source>
        <dbReference type="EMBL" id="MBR8827082.1"/>
    </source>
</evidence>